<dbReference type="PANTHER" id="PTHR10942">
    <property type="entry name" value="LEISHMANOLYSIN-LIKE PEPTIDASE"/>
    <property type="match status" value="1"/>
</dbReference>
<feature type="binding site" evidence="10">
    <location>
        <position position="213"/>
    </location>
    <ligand>
        <name>Zn(2+)</name>
        <dbReference type="ChEBI" id="CHEBI:29105"/>
        <note>catalytic</note>
    </ligand>
</feature>
<dbReference type="GO" id="GO:0007155">
    <property type="term" value="P:cell adhesion"/>
    <property type="evidence" value="ECO:0007669"/>
    <property type="project" value="InterPro"/>
</dbReference>
<dbReference type="GO" id="GO:0004143">
    <property type="term" value="F:ATP-dependent diacylglycerol kinase activity"/>
    <property type="evidence" value="ECO:0007669"/>
    <property type="project" value="UniProtKB-EC"/>
</dbReference>
<keyword evidence="5 10" id="KW-0862">Zinc</keyword>
<dbReference type="AlphaFoldDB" id="G0QTU3"/>
<gene>
    <name evidence="12" type="ORF">IMG5_111730</name>
</gene>
<evidence type="ECO:0000256" key="2">
    <source>
        <dbReference type="ARBA" id="ARBA00022670"/>
    </source>
</evidence>
<keyword evidence="8" id="KW-0325">Glycoprotein</keyword>
<evidence type="ECO:0000256" key="5">
    <source>
        <dbReference type="ARBA" id="ARBA00022833"/>
    </source>
</evidence>
<dbReference type="eggNOG" id="KOG2556">
    <property type="taxonomic scope" value="Eukaryota"/>
</dbReference>
<feature type="binding site" evidence="10">
    <location>
        <position position="291"/>
    </location>
    <ligand>
        <name>Zn(2+)</name>
        <dbReference type="ChEBI" id="CHEBI:29105"/>
        <note>catalytic</note>
    </ligand>
</feature>
<evidence type="ECO:0000256" key="8">
    <source>
        <dbReference type="ARBA" id="ARBA00023180"/>
    </source>
</evidence>
<dbReference type="STRING" id="857967.G0QTU3"/>
<dbReference type="EC" id="3.4.24.36" evidence="12"/>
<keyword evidence="6 10" id="KW-0482">Metalloprotease</keyword>
<keyword evidence="2" id="KW-0645">Protease</keyword>
<dbReference type="FunFam" id="2.10.25.10:FF:000001">
    <property type="entry name" value="Tenascin C"/>
    <property type="match status" value="1"/>
</dbReference>
<feature type="non-terminal residue" evidence="12">
    <location>
        <position position="1"/>
    </location>
</feature>
<dbReference type="eggNOG" id="KOG3525">
    <property type="taxonomic scope" value="Eukaryota"/>
</dbReference>
<keyword evidence="7" id="KW-1015">Disulfide bond</keyword>
<keyword evidence="3 10" id="KW-0479">Metal-binding</keyword>
<evidence type="ECO:0000256" key="1">
    <source>
        <dbReference type="ARBA" id="ARBA00005860"/>
    </source>
</evidence>
<dbReference type="PANTHER" id="PTHR10942:SF0">
    <property type="entry name" value="LEISHMANOLYSIN-LIKE PEPTIDASE"/>
    <property type="match status" value="1"/>
</dbReference>
<dbReference type="SUPFAM" id="SSF55486">
    <property type="entry name" value="Metalloproteases ('zincins'), catalytic domain"/>
    <property type="match status" value="1"/>
</dbReference>
<evidence type="ECO:0000313" key="13">
    <source>
        <dbReference type="Proteomes" id="UP000008983"/>
    </source>
</evidence>
<evidence type="ECO:0000259" key="11">
    <source>
        <dbReference type="PROSITE" id="PS00022"/>
    </source>
</evidence>
<dbReference type="Pfam" id="PF18720">
    <property type="entry name" value="EGF_Tenascin"/>
    <property type="match status" value="1"/>
</dbReference>
<reference evidence="12 13" key="1">
    <citation type="submission" date="2011-07" db="EMBL/GenBank/DDBJ databases">
        <authorList>
            <person name="Coyne R."/>
            <person name="Brami D."/>
            <person name="Johnson J."/>
            <person name="Hostetler J."/>
            <person name="Hannick L."/>
            <person name="Clark T."/>
            <person name="Cassidy-Hanley D."/>
            <person name="Inman J."/>
        </authorList>
    </citation>
    <scope>NUCLEOTIDE SEQUENCE [LARGE SCALE GENOMIC DNA]</scope>
    <source>
        <strain evidence="12 13">G5</strain>
    </source>
</reference>
<sequence>IKKYKQKKMLNTVILISILILGTFTHSNRKCGHDSKEMQDHYQKMQETYEEIEKSTHKQRILQTNSEAESIRITIDYSTIDKVGLGITQQQKNYLINIMEASKLYFQKLLKVYPLKGNNIFPRGWSPECLQVQVPQNDQIVGVPNSDLHLYVIYTKQNSGMLANAGFCAMADVGIPRPTYGRVNFNLSNMFKFGGDPEVFENDLETTVHEILHVLGFSGSAMYYWIDPDTGKPYGPNNKEKLQKIKIYRGKQTALLTSKNVLEVTRKYYNCPTAEGMQIENEGGAGSFGSHWERTVIYNEMMTGASVSTDSVFSIFTIALLKDTGFYPEVNENMADDIFWGKGKGCDFLENACKSTTEYPEYPKKYNENQCSFEYDGIGIGRPDQFADGCAIVSPYSNRLCTNPNSVLDKNQKLQEQDKLSNYSTQSKCFQSTAVKSSSQYIYSDLFRCHQFKCSPDAFQIIVIFPESQLQVICEKEDQGLKKDIDKTGQKVIGQITCPQDYKRFCNYTPICPNFCSEKGVCVKGQCICPAGFGGVDCSIKCSGVVDNATCIGSSCPSGKFLNPDNTCKQDCPLGLFGRAGKCELCDANCSRCTGPSANECTRCQFMTFLQGNQCVDNCNQNQGFSPNYTLGICQTQLSKTCKGNCETCEYDNSPLCNSCKKGFFLNGDNKECQSQCPLGYFENQQTQACEKLQLGCLQQNNSNTCSQCDTAKQFRLGLNGKCTLCKQYCSQCNPNNLSQCFVCEGSKLVSIDGSCVDKCPDSSYYSGIQKKCENCTIGCQQCNESQCNKCLDDHYINYNNKGCTKCSSKFSQCISCDENQCGNTGQACSQGCKLCSFGKCVQCQDSYYLDYVSKQCVSCSSKFSNCLTCMDNICNQCTTGFSYDLKLKQCQKIPDTGGNTGQACSQGCKLCSFGKCVQCQDSYYLDYVSKQCVSCSSKFSNCLTCMDNICNQCTTGFSYDLKLKQCQKIPDTGGNTGQACSQGCKLCSFGKCVQCQDSYYLDYVSKQCVSCSSKFSNCLTCMDNICNQCTTGFSYDLKLKQCQKIPDTGGNTGQACSQGCKLCSFGKCVQCQDSYYLDYVSKQCVSCSSKFSNCLTCMEQYMPLMYNW</sequence>
<evidence type="ECO:0000313" key="12">
    <source>
        <dbReference type="EMBL" id="EGR31368.1"/>
    </source>
</evidence>
<feature type="binding site" evidence="10">
    <location>
        <position position="209"/>
    </location>
    <ligand>
        <name>Zn(2+)</name>
        <dbReference type="ChEBI" id="CHEBI:29105"/>
        <note>catalytic</note>
    </ligand>
</feature>
<dbReference type="Proteomes" id="UP000008983">
    <property type="component" value="Unassembled WGS sequence"/>
</dbReference>
<dbReference type="FunFam" id="3.90.132.10:FF:000001">
    <property type="entry name" value="leishmanolysin-like peptidase isoform X2"/>
    <property type="match status" value="1"/>
</dbReference>
<dbReference type="EMBL" id="GL983877">
    <property type="protein sequence ID" value="EGR31368.1"/>
    <property type="molecule type" value="Genomic_DNA"/>
</dbReference>
<evidence type="ECO:0000256" key="7">
    <source>
        <dbReference type="ARBA" id="ARBA00023157"/>
    </source>
</evidence>
<dbReference type="Gene3D" id="3.10.170.20">
    <property type="match status" value="1"/>
</dbReference>
<dbReference type="EC" id="3.4.21.75" evidence="12"/>
<evidence type="ECO:0000256" key="6">
    <source>
        <dbReference type="ARBA" id="ARBA00023049"/>
    </source>
</evidence>
<dbReference type="GO" id="GO:0005737">
    <property type="term" value="C:cytoplasm"/>
    <property type="evidence" value="ECO:0007669"/>
    <property type="project" value="TreeGrafter"/>
</dbReference>
<feature type="non-terminal residue" evidence="12">
    <location>
        <position position="1109"/>
    </location>
</feature>
<dbReference type="InterPro" id="IPR001577">
    <property type="entry name" value="Peptidase_M8"/>
</dbReference>
<dbReference type="GO" id="GO:0006508">
    <property type="term" value="P:proteolysis"/>
    <property type="evidence" value="ECO:0007669"/>
    <property type="project" value="UniProtKB-KW"/>
</dbReference>
<keyword evidence="13" id="KW-1185">Reference proteome</keyword>
<dbReference type="GO" id="GO:0004252">
    <property type="term" value="F:serine-type endopeptidase activity"/>
    <property type="evidence" value="ECO:0007669"/>
    <property type="project" value="UniProtKB-EC"/>
</dbReference>
<dbReference type="InParanoid" id="G0QTU3"/>
<dbReference type="OMA" id="EHASKAH"/>
<keyword evidence="4 12" id="KW-0378">Hydrolase</keyword>
<dbReference type="PROSITE" id="PS00022">
    <property type="entry name" value="EGF_1"/>
    <property type="match status" value="1"/>
</dbReference>
<dbReference type="GeneID" id="14907506"/>
<evidence type="ECO:0000256" key="3">
    <source>
        <dbReference type="ARBA" id="ARBA00022723"/>
    </source>
</evidence>
<dbReference type="EC" id="2.7.1.107" evidence="12"/>
<dbReference type="OrthoDB" id="238768at2759"/>
<evidence type="ECO:0000256" key="9">
    <source>
        <dbReference type="PIRSR" id="PIRSR601577-1"/>
    </source>
</evidence>
<dbReference type="InterPro" id="IPR041161">
    <property type="entry name" value="EGF_Tenascin"/>
</dbReference>
<feature type="domain" description="EGF-like" evidence="11">
    <location>
        <begin position="527"/>
        <end position="538"/>
    </location>
</feature>
<dbReference type="Pfam" id="PF01457">
    <property type="entry name" value="Peptidase_M8"/>
    <property type="match status" value="1"/>
</dbReference>
<dbReference type="SMART" id="SM00261">
    <property type="entry name" value="FU"/>
    <property type="match status" value="9"/>
</dbReference>
<dbReference type="InterPro" id="IPR000742">
    <property type="entry name" value="EGF"/>
</dbReference>
<evidence type="ECO:0000256" key="10">
    <source>
        <dbReference type="PIRSR" id="PIRSR601577-2"/>
    </source>
</evidence>
<dbReference type="SUPFAM" id="SSF57184">
    <property type="entry name" value="Growth factor receptor domain"/>
    <property type="match status" value="5"/>
</dbReference>
<name>G0QTU3_ICHMU</name>
<keyword evidence="12" id="KW-0808">Transferase</keyword>
<proteinExistence type="inferred from homology"/>
<dbReference type="RefSeq" id="XP_004034854.1">
    <property type="nucleotide sequence ID" value="XM_004034806.1"/>
</dbReference>
<dbReference type="GO" id="GO:0046872">
    <property type="term" value="F:metal ion binding"/>
    <property type="evidence" value="ECO:0007669"/>
    <property type="project" value="UniProtKB-KW"/>
</dbReference>
<evidence type="ECO:0000256" key="4">
    <source>
        <dbReference type="ARBA" id="ARBA00022801"/>
    </source>
</evidence>
<comment type="similarity">
    <text evidence="1">Belongs to the peptidase M8 family.</text>
</comment>
<dbReference type="InterPro" id="IPR006212">
    <property type="entry name" value="Furin_repeat"/>
</dbReference>
<dbReference type="Gene3D" id="2.10.220.10">
    <property type="entry name" value="Hormone Receptor, Insulin-like Growth Factor Receptor 1, Chain A, domain 2"/>
    <property type="match status" value="3"/>
</dbReference>
<dbReference type="GO" id="GO:0004222">
    <property type="term" value="F:metalloendopeptidase activity"/>
    <property type="evidence" value="ECO:0007669"/>
    <property type="project" value="InterPro"/>
</dbReference>
<comment type="cofactor">
    <cofactor evidence="10">
        <name>Zn(2+)</name>
        <dbReference type="ChEBI" id="CHEBI:29105"/>
    </cofactor>
    <text evidence="10">Binds 1 zinc ion per subunit.</text>
</comment>
<dbReference type="Gene3D" id="3.90.132.10">
    <property type="entry name" value="Leishmanolysin , domain 2"/>
    <property type="match status" value="1"/>
</dbReference>
<protein>
    <submittedName>
        <fullName evidence="12">Leishmanolysin family protein, putative</fullName>
        <ecNumber evidence="12">2.7.1.107</ecNumber>
        <ecNumber evidence="12">3.4.21.75</ecNumber>
        <ecNumber evidence="12">3.4.24.36</ecNumber>
    </submittedName>
</protein>
<dbReference type="SMART" id="SM00181">
    <property type="entry name" value="EGF"/>
    <property type="match status" value="8"/>
</dbReference>
<accession>G0QTU3</accession>
<feature type="active site" evidence="9">
    <location>
        <position position="210"/>
    </location>
</feature>
<organism evidence="12 13">
    <name type="scientific">Ichthyophthirius multifiliis</name>
    <name type="common">White spot disease agent</name>
    <name type="synonym">Ich</name>
    <dbReference type="NCBI Taxonomy" id="5932"/>
    <lineage>
        <taxon>Eukaryota</taxon>
        <taxon>Sar</taxon>
        <taxon>Alveolata</taxon>
        <taxon>Ciliophora</taxon>
        <taxon>Intramacronucleata</taxon>
        <taxon>Oligohymenophorea</taxon>
        <taxon>Hymenostomatida</taxon>
        <taxon>Ophryoglenina</taxon>
        <taxon>Ichthyophthirius</taxon>
    </lineage>
</organism>
<dbReference type="InterPro" id="IPR009030">
    <property type="entry name" value="Growth_fac_rcpt_cys_sf"/>
</dbReference>
<dbReference type="GO" id="GO:0016020">
    <property type="term" value="C:membrane"/>
    <property type="evidence" value="ECO:0007669"/>
    <property type="project" value="InterPro"/>
</dbReference>